<dbReference type="GeneID" id="28767797"/>
<dbReference type="InterPro" id="IPR001557">
    <property type="entry name" value="L-lactate/malate_DH"/>
</dbReference>
<dbReference type="PANTHER" id="PTHR43128">
    <property type="entry name" value="L-2-HYDROXYCARBOXYLATE DEHYDROGENASE (NAD(P)(+))"/>
    <property type="match status" value="1"/>
</dbReference>
<dbReference type="PANTHER" id="PTHR43128:SF16">
    <property type="entry name" value="L-LACTATE DEHYDROGENASE"/>
    <property type="match status" value="1"/>
</dbReference>
<dbReference type="STRING" id="1460663.A0A177C7W2"/>
<dbReference type="InParanoid" id="A0A177C7W2"/>
<dbReference type="InterPro" id="IPR022383">
    <property type="entry name" value="Lactate/malate_DH_C"/>
</dbReference>
<sequence>MTSTVAIVGVGEVGGAAAYAMILHNVCTNIMLVDKRQSHRDGQVKDLNNSSFKEQNGAHVQAATFREASQADIIVIAAAAKRGIGETNLNHLYRSTATLRSIIGAMRPFKKNAILLIVTHPVDILTSLAYEVSGLPPAQVIGTGTLLDSVRLRGMLAEQVGVAASSIDAMVVGEHGGSQFVPWSLVEVGGVPIDELVGPDGISKEKVVQQCKHEGECIIEEKGAITFGIASVISVICTSILLDRRQIYPVSHVQPEHGCSLSMPAVIGRNGIERTLPISLAPSEKLELEHSAREVKRVVGQLRDNWD</sequence>
<dbReference type="SUPFAM" id="SSF51735">
    <property type="entry name" value="NAD(P)-binding Rossmann-fold domains"/>
    <property type="match status" value="1"/>
</dbReference>
<feature type="domain" description="Lactate/malate dehydrogenase C-terminal" evidence="7">
    <location>
        <begin position="145"/>
        <end position="298"/>
    </location>
</feature>
<feature type="binding site" evidence="4">
    <location>
        <begin position="9"/>
        <end position="14"/>
    </location>
    <ligand>
        <name>NAD(+)</name>
        <dbReference type="ChEBI" id="CHEBI:57540"/>
    </ligand>
</feature>
<dbReference type="GO" id="GO:0004459">
    <property type="term" value="F:L-lactate dehydrogenase (NAD+) activity"/>
    <property type="evidence" value="ECO:0007669"/>
    <property type="project" value="TreeGrafter"/>
</dbReference>
<dbReference type="InterPro" id="IPR001236">
    <property type="entry name" value="Lactate/malate_DH_N"/>
</dbReference>
<keyword evidence="1 5" id="KW-0560">Oxidoreductase</keyword>
<evidence type="ECO:0000256" key="3">
    <source>
        <dbReference type="PIRSR" id="PIRSR000102-1"/>
    </source>
</evidence>
<dbReference type="SUPFAM" id="SSF56327">
    <property type="entry name" value="LDH C-terminal domain-like"/>
    <property type="match status" value="1"/>
</dbReference>
<reference evidence="8 9" key="1">
    <citation type="submission" date="2016-05" db="EMBL/GenBank/DDBJ databases">
        <title>Comparative analysis of secretome profiles of manganese(II)-oxidizing ascomycete fungi.</title>
        <authorList>
            <consortium name="DOE Joint Genome Institute"/>
            <person name="Zeiner C.A."/>
            <person name="Purvine S.O."/>
            <person name="Zink E.M."/>
            <person name="Wu S."/>
            <person name="Pasa-Tolic L."/>
            <person name="Chaput D.L."/>
            <person name="Haridas S."/>
            <person name="Grigoriev I.V."/>
            <person name="Santelli C.M."/>
            <person name="Hansel C.M."/>
        </authorList>
    </citation>
    <scope>NUCLEOTIDE SEQUENCE [LARGE SCALE GENOMIC DNA]</scope>
    <source>
        <strain evidence="8 9">AP3s5-JAC2a</strain>
    </source>
</reference>
<evidence type="ECO:0000256" key="4">
    <source>
        <dbReference type="PIRSR" id="PIRSR000102-3"/>
    </source>
</evidence>
<dbReference type="PRINTS" id="PR00086">
    <property type="entry name" value="LLDHDRGNASE"/>
</dbReference>
<dbReference type="Gene3D" id="3.40.50.720">
    <property type="entry name" value="NAD(P)-binding Rossmann-like Domain"/>
    <property type="match status" value="1"/>
</dbReference>
<name>A0A177C7W2_9PLEO</name>
<evidence type="ECO:0000259" key="7">
    <source>
        <dbReference type="Pfam" id="PF02866"/>
    </source>
</evidence>
<dbReference type="OrthoDB" id="6270329at2759"/>
<keyword evidence="2 4" id="KW-0520">NAD</keyword>
<evidence type="ECO:0000256" key="2">
    <source>
        <dbReference type="ARBA" id="ARBA00023027"/>
    </source>
</evidence>
<dbReference type="CDD" id="cd00300">
    <property type="entry name" value="LDH_like"/>
    <property type="match status" value="1"/>
</dbReference>
<protein>
    <submittedName>
        <fullName evidence="8">L-lactate/malate dehydrogenase</fullName>
    </submittedName>
</protein>
<dbReference type="RefSeq" id="XP_018033155.1">
    <property type="nucleotide sequence ID" value="XM_018184311.1"/>
</dbReference>
<dbReference type="AlphaFoldDB" id="A0A177C7W2"/>
<organism evidence="8 9">
    <name type="scientific">Paraphaeosphaeria sporulosa</name>
    <dbReference type="NCBI Taxonomy" id="1460663"/>
    <lineage>
        <taxon>Eukaryota</taxon>
        <taxon>Fungi</taxon>
        <taxon>Dikarya</taxon>
        <taxon>Ascomycota</taxon>
        <taxon>Pezizomycotina</taxon>
        <taxon>Dothideomycetes</taxon>
        <taxon>Pleosporomycetidae</taxon>
        <taxon>Pleosporales</taxon>
        <taxon>Massarineae</taxon>
        <taxon>Didymosphaeriaceae</taxon>
        <taxon>Paraphaeosphaeria</taxon>
    </lineage>
</organism>
<feature type="domain" description="Lactate/malate dehydrogenase N-terminal" evidence="6">
    <location>
        <begin position="5"/>
        <end position="142"/>
    </location>
</feature>
<accession>A0A177C7W2</accession>
<evidence type="ECO:0000313" key="8">
    <source>
        <dbReference type="EMBL" id="OAG02790.1"/>
    </source>
</evidence>
<evidence type="ECO:0000259" key="6">
    <source>
        <dbReference type="Pfam" id="PF00056"/>
    </source>
</evidence>
<evidence type="ECO:0000313" key="9">
    <source>
        <dbReference type="Proteomes" id="UP000077069"/>
    </source>
</evidence>
<dbReference type="Pfam" id="PF02866">
    <property type="entry name" value="Ldh_1_C"/>
    <property type="match status" value="1"/>
</dbReference>
<evidence type="ECO:0000256" key="1">
    <source>
        <dbReference type="ARBA" id="ARBA00023002"/>
    </source>
</evidence>
<feature type="active site" description="Proton acceptor" evidence="3">
    <location>
        <position position="175"/>
    </location>
</feature>
<dbReference type="PIRSF" id="PIRSF000102">
    <property type="entry name" value="Lac_mal_DH"/>
    <property type="match status" value="1"/>
</dbReference>
<dbReference type="GO" id="GO:0006089">
    <property type="term" value="P:lactate metabolic process"/>
    <property type="evidence" value="ECO:0007669"/>
    <property type="project" value="TreeGrafter"/>
</dbReference>
<dbReference type="Gene3D" id="3.90.110.10">
    <property type="entry name" value="Lactate dehydrogenase/glycoside hydrolase, family 4, C-terminal"/>
    <property type="match status" value="1"/>
</dbReference>
<dbReference type="EMBL" id="KV441555">
    <property type="protein sequence ID" value="OAG02790.1"/>
    <property type="molecule type" value="Genomic_DNA"/>
</dbReference>
<dbReference type="InterPro" id="IPR036291">
    <property type="entry name" value="NAD(P)-bd_dom_sf"/>
</dbReference>
<keyword evidence="9" id="KW-1185">Reference proteome</keyword>
<dbReference type="Pfam" id="PF00056">
    <property type="entry name" value="Ldh_1_N"/>
    <property type="match status" value="1"/>
</dbReference>
<evidence type="ECO:0000256" key="5">
    <source>
        <dbReference type="RuleBase" id="RU003369"/>
    </source>
</evidence>
<dbReference type="InterPro" id="IPR015955">
    <property type="entry name" value="Lactate_DH/Glyco_Ohase_4_C"/>
</dbReference>
<feature type="binding site" evidence="4">
    <location>
        <position position="34"/>
    </location>
    <ligand>
        <name>NAD(+)</name>
        <dbReference type="ChEBI" id="CHEBI:57540"/>
    </ligand>
</feature>
<gene>
    <name evidence="8" type="ORF">CC84DRAFT_1250711</name>
</gene>
<comment type="similarity">
    <text evidence="5">Belongs to the LDH/MDH superfamily.</text>
</comment>
<proteinExistence type="inferred from homology"/>
<dbReference type="Proteomes" id="UP000077069">
    <property type="component" value="Unassembled WGS sequence"/>
</dbReference>